<dbReference type="Pfam" id="PF00929">
    <property type="entry name" value="RNase_T"/>
    <property type="match status" value="1"/>
</dbReference>
<evidence type="ECO:0000259" key="13">
    <source>
        <dbReference type="PROSITE" id="PS50865"/>
    </source>
</evidence>
<dbReference type="PROSITE" id="PS50865">
    <property type="entry name" value="ZF_MYND_2"/>
    <property type="match status" value="1"/>
</dbReference>
<gene>
    <name evidence="14" type="ORF">PPNO1_LOCUS6746</name>
</gene>
<dbReference type="OrthoDB" id="206335at2759"/>
<keyword evidence="9" id="KW-0539">Nucleus</keyword>
<dbReference type="EMBL" id="CALLCH030000016">
    <property type="protein sequence ID" value="CAI4217126.1"/>
    <property type="molecule type" value="Genomic_DNA"/>
</dbReference>
<evidence type="ECO:0000259" key="12">
    <source>
        <dbReference type="PROSITE" id="PS50280"/>
    </source>
</evidence>
<dbReference type="Gene3D" id="6.10.140.2220">
    <property type="match status" value="1"/>
</dbReference>
<evidence type="ECO:0000256" key="4">
    <source>
        <dbReference type="ARBA" id="ARBA00022723"/>
    </source>
</evidence>
<dbReference type="Gene3D" id="2.170.270.10">
    <property type="entry name" value="SET domain"/>
    <property type="match status" value="1"/>
</dbReference>
<keyword evidence="6" id="KW-0378">Hydrolase</keyword>
<dbReference type="PROSITE" id="PS50280">
    <property type="entry name" value="SET"/>
    <property type="match status" value="1"/>
</dbReference>
<evidence type="ECO:0000256" key="10">
    <source>
        <dbReference type="PROSITE-ProRule" id="PRU00134"/>
    </source>
</evidence>
<keyword evidence="4" id="KW-0479">Metal-binding</keyword>
<dbReference type="InterPro" id="IPR046341">
    <property type="entry name" value="SET_dom_sf"/>
</dbReference>
<dbReference type="Pfam" id="PF01753">
    <property type="entry name" value="zf-MYND"/>
    <property type="match status" value="1"/>
</dbReference>
<feature type="compositionally biased region" description="Basic residues" evidence="11">
    <location>
        <begin position="472"/>
        <end position="486"/>
    </location>
</feature>
<dbReference type="GO" id="GO:0003676">
    <property type="term" value="F:nucleic acid binding"/>
    <property type="evidence" value="ECO:0007669"/>
    <property type="project" value="InterPro"/>
</dbReference>
<dbReference type="Pfam" id="PF00856">
    <property type="entry name" value="SET"/>
    <property type="match status" value="1"/>
</dbReference>
<keyword evidence="7" id="KW-0862">Zinc</keyword>
<dbReference type="PANTHER" id="PTHR12801">
    <property type="entry name" value="RNA EXONUCLEASE REXO1 / RECO3 FAMILY MEMBER-RELATED"/>
    <property type="match status" value="1"/>
</dbReference>
<sequence length="975" mass="105713">MSSPAAPPSLAVRGGPSDPKGRSLHTTSPAPALSRLATYSSPILAVPTAAASATTCHYCLRASLPGDGQLSLLPCSACRVARYCSKACQRAAWKLVHKVECPALAAAPPVGPGEMARVLAARAGAEGSGLAGDVAGRFAVAMCKLLTNMFNVHDPDIGYDAVFLDGGLAMVNHSCLPNASAHIYGRTALLVADQPIAADEEITISYIDTSYPLAHRRQELEKYHFVCKCPRCHSDLNVYEAARLLPSAVSKANTFAITHDPDLSGPSTASSSATKGTKLQSTIYEALDALPEPAAADDRAHLRKQFDVCAPLRRRRRTLGCVPATAAVDIDVDVLVDLDAVATARMVFDMLAHYAPITQLEGWPLDLQIKQGLEAVRGIPWGVDGGIKVMEEWERREGGDEAWLGIWRRMVQLLDGKLRHWGYGNTIDRDERRVGPPLKRTTPHDVDPTLDPHSTEANAAAADDAGWETVHRNKKAKKMPRKDKKKYPSIDFSQNAKLYSKVRVADLRDLILYIFADGIAPKWVSVANRGQIRKIVTIMVPGIEETMFKPNVDFSNFDAFVAKQKPVVDEDGLPSPDAFYPRALDTESLHSAVKPFADMFTPPGFKDERTKVTEFLTTPDELADNGYLLHPAFLTTAKAKASYTLPEGWVATKVDSIDDAVVDESEIEDGSNEFSLARISVVSWDGEVVLDKLVKPDKPITNYVTQFSGITEAMLEPITTTLADIQAILLDLLDARTILIGHSLESDLKAIKLTHPFIIDTSIIFPHPRGPLSNAKACLDLTRQKCEKGKAWGEFEGGGENLFRRLARAGLSSHNSNNNNNGTAAGSSEPARTSAAIDWGEPGKGPGGGATHSLSCKSDEEVTEAVIRAVQGDADGAEIRAGGVDFVWARMRELEALRGHLYIGNGAAGSESPLEACVRHLSARMQALRTTWRQEYNTPGSKWDDLSVKWTDTEEQALKKAVKKARDGVGFVTVK</sequence>
<comment type="subcellular location">
    <subcellularLocation>
        <location evidence="1">Nucleus</location>
    </subcellularLocation>
</comment>
<dbReference type="CDD" id="cd06145">
    <property type="entry name" value="REX1_like"/>
    <property type="match status" value="1"/>
</dbReference>
<evidence type="ECO:0000256" key="5">
    <source>
        <dbReference type="ARBA" id="ARBA00022771"/>
    </source>
</evidence>
<feature type="region of interest" description="Disordered" evidence="11">
    <location>
        <begin position="813"/>
        <end position="856"/>
    </location>
</feature>
<protein>
    <recommendedName>
        <fullName evidence="16">MYND-type zinc finger protein samB</fullName>
    </recommendedName>
</protein>
<reference evidence="14" key="1">
    <citation type="submission" date="2022-11" db="EMBL/GenBank/DDBJ databases">
        <authorList>
            <person name="Scott C."/>
            <person name="Bruce N."/>
        </authorList>
    </citation>
    <scope>NUCLEOTIDE SEQUENCE</scope>
</reference>
<evidence type="ECO:0000256" key="9">
    <source>
        <dbReference type="ARBA" id="ARBA00023242"/>
    </source>
</evidence>
<dbReference type="SUPFAM" id="SSF144232">
    <property type="entry name" value="HIT/MYND zinc finger-like"/>
    <property type="match status" value="1"/>
</dbReference>
<accession>A0A9P1H814</accession>
<evidence type="ECO:0000313" key="15">
    <source>
        <dbReference type="Proteomes" id="UP000838763"/>
    </source>
</evidence>
<dbReference type="Gene3D" id="3.30.420.10">
    <property type="entry name" value="Ribonuclease H-like superfamily/Ribonuclease H"/>
    <property type="match status" value="1"/>
</dbReference>
<dbReference type="InterPro" id="IPR034922">
    <property type="entry name" value="REX1-like_exo"/>
</dbReference>
<feature type="compositionally biased region" description="Low complexity" evidence="11">
    <location>
        <begin position="813"/>
        <end position="828"/>
    </location>
</feature>
<dbReference type="InterPro" id="IPR013520">
    <property type="entry name" value="Ribonucl_H"/>
</dbReference>
<feature type="domain" description="SET" evidence="12">
    <location>
        <begin position="8"/>
        <end position="207"/>
    </location>
</feature>
<dbReference type="PANTHER" id="PTHR12801:SF115">
    <property type="entry name" value="FI18136P1-RELATED"/>
    <property type="match status" value="1"/>
</dbReference>
<evidence type="ECO:0000256" key="6">
    <source>
        <dbReference type="ARBA" id="ARBA00022801"/>
    </source>
</evidence>
<dbReference type="Proteomes" id="UP000838763">
    <property type="component" value="Unassembled WGS sequence"/>
</dbReference>
<proteinExistence type="inferred from homology"/>
<dbReference type="CDD" id="cd20071">
    <property type="entry name" value="SET_SMYD"/>
    <property type="match status" value="1"/>
</dbReference>
<dbReference type="InterPro" id="IPR012337">
    <property type="entry name" value="RNaseH-like_sf"/>
</dbReference>
<dbReference type="GO" id="GO:0005634">
    <property type="term" value="C:nucleus"/>
    <property type="evidence" value="ECO:0007669"/>
    <property type="project" value="UniProtKB-SubCell"/>
</dbReference>
<comment type="similarity">
    <text evidence="2">Belongs to the REXO1/REXO3 family.</text>
</comment>
<evidence type="ECO:0000256" key="8">
    <source>
        <dbReference type="ARBA" id="ARBA00022839"/>
    </source>
</evidence>
<feature type="region of interest" description="Disordered" evidence="11">
    <location>
        <begin position="432"/>
        <end position="486"/>
    </location>
</feature>
<dbReference type="PROSITE" id="PS01360">
    <property type="entry name" value="ZF_MYND_1"/>
    <property type="match status" value="1"/>
</dbReference>
<feature type="domain" description="MYND-type" evidence="13">
    <location>
        <begin position="56"/>
        <end position="101"/>
    </location>
</feature>
<dbReference type="InterPro" id="IPR002893">
    <property type="entry name" value="Znf_MYND"/>
</dbReference>
<evidence type="ECO:0000256" key="2">
    <source>
        <dbReference type="ARBA" id="ARBA00006357"/>
    </source>
</evidence>
<dbReference type="InterPro" id="IPR001214">
    <property type="entry name" value="SET_dom"/>
</dbReference>
<evidence type="ECO:0000256" key="1">
    <source>
        <dbReference type="ARBA" id="ARBA00004123"/>
    </source>
</evidence>
<evidence type="ECO:0000256" key="3">
    <source>
        <dbReference type="ARBA" id="ARBA00022722"/>
    </source>
</evidence>
<organism evidence="14 15">
    <name type="scientific">Parascedosporium putredinis</name>
    <dbReference type="NCBI Taxonomy" id="1442378"/>
    <lineage>
        <taxon>Eukaryota</taxon>
        <taxon>Fungi</taxon>
        <taxon>Dikarya</taxon>
        <taxon>Ascomycota</taxon>
        <taxon>Pezizomycotina</taxon>
        <taxon>Sordariomycetes</taxon>
        <taxon>Hypocreomycetidae</taxon>
        <taxon>Microascales</taxon>
        <taxon>Microascaceae</taxon>
        <taxon>Parascedosporium</taxon>
    </lineage>
</organism>
<evidence type="ECO:0000256" key="7">
    <source>
        <dbReference type="ARBA" id="ARBA00022833"/>
    </source>
</evidence>
<keyword evidence="15" id="KW-1185">Reference proteome</keyword>
<dbReference type="GO" id="GO:0008270">
    <property type="term" value="F:zinc ion binding"/>
    <property type="evidence" value="ECO:0007669"/>
    <property type="project" value="UniProtKB-KW"/>
</dbReference>
<evidence type="ECO:0008006" key="16">
    <source>
        <dbReference type="Google" id="ProtNLM"/>
    </source>
</evidence>
<dbReference type="SUPFAM" id="SSF53098">
    <property type="entry name" value="Ribonuclease H-like"/>
    <property type="match status" value="1"/>
</dbReference>
<dbReference type="SUPFAM" id="SSF82199">
    <property type="entry name" value="SET domain"/>
    <property type="match status" value="1"/>
</dbReference>
<feature type="region of interest" description="Disordered" evidence="11">
    <location>
        <begin position="1"/>
        <end position="28"/>
    </location>
</feature>
<dbReference type="InterPro" id="IPR047021">
    <property type="entry name" value="REXO1/3/4-like"/>
</dbReference>
<dbReference type="GO" id="GO:0004527">
    <property type="term" value="F:exonuclease activity"/>
    <property type="evidence" value="ECO:0007669"/>
    <property type="project" value="UniProtKB-KW"/>
</dbReference>
<dbReference type="AlphaFoldDB" id="A0A9P1H814"/>
<comment type="caution">
    <text evidence="14">The sequence shown here is derived from an EMBL/GenBank/DDBJ whole genome shotgun (WGS) entry which is preliminary data.</text>
</comment>
<evidence type="ECO:0000313" key="14">
    <source>
        <dbReference type="EMBL" id="CAI4217126.1"/>
    </source>
</evidence>
<keyword evidence="3" id="KW-0540">Nuclease</keyword>
<dbReference type="SMART" id="SM00479">
    <property type="entry name" value="EXOIII"/>
    <property type="match status" value="1"/>
</dbReference>
<keyword evidence="5 10" id="KW-0863">Zinc-finger</keyword>
<dbReference type="InterPro" id="IPR036397">
    <property type="entry name" value="RNaseH_sf"/>
</dbReference>
<name>A0A9P1H814_9PEZI</name>
<keyword evidence="8" id="KW-0269">Exonuclease</keyword>
<evidence type="ECO:0000256" key="11">
    <source>
        <dbReference type="SAM" id="MobiDB-lite"/>
    </source>
</evidence>